<evidence type="ECO:0000313" key="4">
    <source>
        <dbReference type="Proteomes" id="UP000053070"/>
    </source>
</evidence>
<name>A0A0G9MKU1_9SPHN</name>
<comment type="caution">
    <text evidence="3">The sequence shown here is derived from an EMBL/GenBank/DDBJ whole genome shotgun (WGS) entry which is preliminary data.</text>
</comment>
<dbReference type="InterPro" id="IPR029058">
    <property type="entry name" value="AB_hydrolase_fold"/>
</dbReference>
<dbReference type="Gene3D" id="3.40.50.1820">
    <property type="entry name" value="alpha/beta hydrolase"/>
    <property type="match status" value="1"/>
</dbReference>
<dbReference type="SUPFAM" id="SSF53474">
    <property type="entry name" value="alpha/beta-Hydrolases"/>
    <property type="match status" value="1"/>
</dbReference>
<evidence type="ECO:0000313" key="3">
    <source>
        <dbReference type="EMBL" id="KLE31224.1"/>
    </source>
</evidence>
<dbReference type="PRINTS" id="PR00111">
    <property type="entry name" value="ABHYDROLASE"/>
</dbReference>
<dbReference type="PANTHER" id="PTHR46118:SF4">
    <property type="entry name" value="PROTEIN ABHD11"/>
    <property type="match status" value="1"/>
</dbReference>
<dbReference type="PATRIC" id="fig|502682.8.peg.2696"/>
<dbReference type="AlphaFoldDB" id="A0A0G9MKU1"/>
<organism evidence="3 4">
    <name type="scientific">Aurantiacibacter gangjinensis</name>
    <dbReference type="NCBI Taxonomy" id="502682"/>
    <lineage>
        <taxon>Bacteria</taxon>
        <taxon>Pseudomonadati</taxon>
        <taxon>Pseudomonadota</taxon>
        <taxon>Alphaproteobacteria</taxon>
        <taxon>Sphingomonadales</taxon>
        <taxon>Erythrobacteraceae</taxon>
        <taxon>Aurantiacibacter</taxon>
    </lineage>
</organism>
<protein>
    <recommendedName>
        <fullName evidence="2">AB hydrolase-1 domain-containing protein</fullName>
    </recommendedName>
</protein>
<dbReference type="EMBL" id="LBHC01000003">
    <property type="protein sequence ID" value="KLE31224.1"/>
    <property type="molecule type" value="Genomic_DNA"/>
</dbReference>
<feature type="domain" description="AB hydrolase-1" evidence="2">
    <location>
        <begin position="27"/>
        <end position="127"/>
    </location>
</feature>
<proteinExistence type="predicted"/>
<keyword evidence="4" id="KW-1185">Reference proteome</keyword>
<accession>A0A0G9MKU1</accession>
<evidence type="ECO:0000259" key="2">
    <source>
        <dbReference type="Pfam" id="PF00561"/>
    </source>
</evidence>
<dbReference type="InterPro" id="IPR000073">
    <property type="entry name" value="AB_hydrolase_1"/>
</dbReference>
<dbReference type="STRING" id="502682.BMF35_b0185"/>
<dbReference type="GO" id="GO:0052689">
    <property type="term" value="F:carboxylic ester hydrolase activity"/>
    <property type="evidence" value="ECO:0007669"/>
    <property type="project" value="TreeGrafter"/>
</dbReference>
<keyword evidence="1" id="KW-0378">Hydrolase</keyword>
<evidence type="ECO:0000256" key="1">
    <source>
        <dbReference type="ARBA" id="ARBA00022801"/>
    </source>
</evidence>
<dbReference type="Pfam" id="PF00561">
    <property type="entry name" value="Abhydrolase_1"/>
    <property type="match status" value="1"/>
</dbReference>
<dbReference type="Proteomes" id="UP000053070">
    <property type="component" value="Unassembled WGS sequence"/>
</dbReference>
<reference evidence="3 4" key="1">
    <citation type="submission" date="2015-04" db="EMBL/GenBank/DDBJ databases">
        <title>The draft genome sequence of Erythrobacr gangjinensis K7-2.</title>
        <authorList>
            <person name="Zhuang L."/>
            <person name="Liu Y."/>
            <person name="Shao Z."/>
        </authorList>
    </citation>
    <scope>NUCLEOTIDE SEQUENCE [LARGE SCALE GENOMIC DNA]</scope>
    <source>
        <strain evidence="3 4">K7-2</strain>
    </source>
</reference>
<dbReference type="PANTHER" id="PTHR46118">
    <property type="entry name" value="PROTEIN ABHD11"/>
    <property type="match status" value="1"/>
</dbReference>
<sequence length="280" mass="30416">MPSTALAQDRFEPTRFSVEVSGEGDDIIFIPGLMTSREVWRETAEDLEGYRVHLVQVRGFGEEAGPNAEGEVLAPVIAELARYIAENDLQAPAIVGHSAGGLMAMTLAAQHPELPGRIMIVDALPWVAHIFVPPGAEPEMVAVLAQAQGMRAMMARGWNGELGPGAPDSTLRTQILDEENLPRLRELTGRTDQRVAAQLMYDVMASDMRQEIAAITVPVTVIVPLNPDFMSREHISAFYGAQYSALDGVFLVDIGPAGHFVMLDAPAPFTVAVQQFLERD</sequence>
<gene>
    <name evidence="3" type="ORF">AAW01_13220</name>
</gene>